<dbReference type="InterPro" id="IPR037522">
    <property type="entry name" value="HD_GYP_dom"/>
</dbReference>
<feature type="domain" description="HD-GYP" evidence="1">
    <location>
        <begin position="139"/>
        <end position="338"/>
    </location>
</feature>
<dbReference type="SUPFAM" id="SSF109604">
    <property type="entry name" value="HD-domain/PDEase-like"/>
    <property type="match status" value="1"/>
</dbReference>
<evidence type="ECO:0000259" key="1">
    <source>
        <dbReference type="PROSITE" id="PS51832"/>
    </source>
</evidence>
<dbReference type="STRING" id="526222.Desal_3340"/>
<dbReference type="EMBL" id="CP001649">
    <property type="protein sequence ID" value="ACS81390.1"/>
    <property type="molecule type" value="Genomic_DNA"/>
</dbReference>
<dbReference type="KEGG" id="dsa:Desal_3340"/>
<dbReference type="Pfam" id="PF13487">
    <property type="entry name" value="HD_5"/>
    <property type="match status" value="1"/>
</dbReference>
<gene>
    <name evidence="2" type="ordered locus">Desal_3340</name>
</gene>
<dbReference type="PANTHER" id="PTHR43155:SF2">
    <property type="entry name" value="CYCLIC DI-GMP PHOSPHODIESTERASE PA4108"/>
    <property type="match status" value="1"/>
</dbReference>
<sequence>MNNDAESQNAGTEEFLQISFNILNTFGSRLPVSLCIHDDEFQRVVPLFAKDTRLSDKKQELVNNYCSDGNLFISKEDYASLAGHISQNLGALLTEHFLDEAAAAEIFYEGVLEKVRSFYSNPIGETLTELSTVLAIFCEYVWVDPNRWTYFFNTLKREKDLCCHAVNTLFVGTSIYLKVLYKPGEKMDLKPLALGLVLHDLGMTQIPSAVTGKNSKLLYKERMRMQEHVDIAEKMLNRLEIRDEIIKSCVFDHHERLDGSGYPKGRRGDAITLEAKVCAISDAFCGMIADRYHRPGLNPILAAIILTESKAKYDQKLTSSLISFIISNNPEMKALLQDKAKMQQLRTIALQKAAQ</sequence>
<dbReference type="RefSeq" id="WP_015853206.1">
    <property type="nucleotide sequence ID" value="NC_012881.1"/>
</dbReference>
<dbReference type="AlphaFoldDB" id="C6BS07"/>
<reference evidence="2 3" key="1">
    <citation type="submission" date="2009-06" db="EMBL/GenBank/DDBJ databases">
        <title>Complete sequence of Desulfovibrio salexigens DSM 2638.</title>
        <authorList>
            <consortium name="US DOE Joint Genome Institute"/>
            <person name="Lucas S."/>
            <person name="Copeland A."/>
            <person name="Lapidus A."/>
            <person name="Glavina del Rio T."/>
            <person name="Tice H."/>
            <person name="Bruce D."/>
            <person name="Goodwin L."/>
            <person name="Pitluck S."/>
            <person name="Munk A.C."/>
            <person name="Brettin T."/>
            <person name="Detter J.C."/>
            <person name="Han C."/>
            <person name="Tapia R."/>
            <person name="Larimer F."/>
            <person name="Land M."/>
            <person name="Hauser L."/>
            <person name="Kyrpides N."/>
            <person name="Anderson I."/>
            <person name="Wall J.D."/>
            <person name="Arkin A.P."/>
            <person name="Dehal P."/>
            <person name="Chivian D."/>
            <person name="Giles B."/>
            <person name="Hazen T.C."/>
        </authorList>
    </citation>
    <scope>NUCLEOTIDE SEQUENCE [LARGE SCALE GENOMIC DNA]</scope>
    <source>
        <strain evidence="3">ATCC 14822 / DSM 2638 / NCIMB 8403 / VKM B-1763</strain>
    </source>
</reference>
<accession>C6BS07</accession>
<dbReference type="eggNOG" id="COG2206">
    <property type="taxonomic scope" value="Bacteria"/>
</dbReference>
<evidence type="ECO:0000313" key="2">
    <source>
        <dbReference type="EMBL" id="ACS81390.1"/>
    </source>
</evidence>
<dbReference type="Gene3D" id="1.10.3210.10">
    <property type="entry name" value="Hypothetical protein af1432"/>
    <property type="match status" value="1"/>
</dbReference>
<name>C6BS07_MARSD</name>
<dbReference type="CDD" id="cd00077">
    <property type="entry name" value="HDc"/>
    <property type="match status" value="1"/>
</dbReference>
<protein>
    <submittedName>
        <fullName evidence="2">Metal dependent phosphohydrolase</fullName>
    </submittedName>
</protein>
<dbReference type="Proteomes" id="UP000002601">
    <property type="component" value="Chromosome"/>
</dbReference>
<dbReference type="InterPro" id="IPR003607">
    <property type="entry name" value="HD/PDEase_dom"/>
</dbReference>
<keyword evidence="2" id="KW-0378">Hydrolase</keyword>
<dbReference type="OrthoDB" id="9776628at2"/>
<dbReference type="HOGENOM" id="CLU_000445_92_1_7"/>
<organism evidence="2 3">
    <name type="scientific">Maridesulfovibrio salexigens (strain ATCC 14822 / DSM 2638 / NCIMB 8403 / VKM B-1763)</name>
    <name type="common">Desulfovibrio salexigens</name>
    <dbReference type="NCBI Taxonomy" id="526222"/>
    <lineage>
        <taxon>Bacteria</taxon>
        <taxon>Pseudomonadati</taxon>
        <taxon>Thermodesulfobacteriota</taxon>
        <taxon>Desulfovibrionia</taxon>
        <taxon>Desulfovibrionales</taxon>
        <taxon>Desulfovibrionaceae</taxon>
        <taxon>Maridesulfovibrio</taxon>
    </lineage>
</organism>
<evidence type="ECO:0000313" key="3">
    <source>
        <dbReference type="Proteomes" id="UP000002601"/>
    </source>
</evidence>
<keyword evidence="3" id="KW-1185">Reference proteome</keyword>
<proteinExistence type="predicted"/>
<dbReference type="PANTHER" id="PTHR43155">
    <property type="entry name" value="CYCLIC DI-GMP PHOSPHODIESTERASE PA4108-RELATED"/>
    <property type="match status" value="1"/>
</dbReference>
<dbReference type="PROSITE" id="PS51832">
    <property type="entry name" value="HD_GYP"/>
    <property type="match status" value="1"/>
</dbReference>
<dbReference type="GO" id="GO:0016787">
    <property type="term" value="F:hydrolase activity"/>
    <property type="evidence" value="ECO:0007669"/>
    <property type="project" value="UniProtKB-KW"/>
</dbReference>